<reference evidence="1" key="1">
    <citation type="submission" date="2019-10" db="EMBL/GenBank/DDBJ databases">
        <authorList>
            <person name="Soares A.E.R."/>
            <person name="Aleixo A."/>
            <person name="Schneider P."/>
            <person name="Miyaki C.Y."/>
            <person name="Schneider M.P."/>
            <person name="Mello C."/>
            <person name="Vasconcelos A.T.R."/>
        </authorList>
    </citation>
    <scope>NUCLEOTIDE SEQUENCE</scope>
    <source>
        <tissue evidence="1">Muscle</tissue>
    </source>
</reference>
<accession>A0ABQ9DJZ0</accession>
<protein>
    <submittedName>
        <fullName evidence="1">Uncharacterized protein</fullName>
    </submittedName>
</protein>
<dbReference type="EMBL" id="WHWB01033386">
    <property type="protein sequence ID" value="KAJ7420221.1"/>
    <property type="molecule type" value="Genomic_DNA"/>
</dbReference>
<evidence type="ECO:0000313" key="2">
    <source>
        <dbReference type="Proteomes" id="UP001145742"/>
    </source>
</evidence>
<dbReference type="Proteomes" id="UP001145742">
    <property type="component" value="Unassembled WGS sequence"/>
</dbReference>
<name>A0ABQ9DJZ0_9PASS</name>
<evidence type="ECO:0000313" key="1">
    <source>
        <dbReference type="EMBL" id="KAJ7420221.1"/>
    </source>
</evidence>
<gene>
    <name evidence="1" type="ORF">WISP_49404</name>
</gene>
<sequence length="151" mass="16848">MLLDQMVLVKKETSVQVISFNVQTLPLDIRKFFDDDTPLEKDGRHLSSREQGIFGSRLATLGSFKLKDLGCEFQKNNAHAITIIVSNCLANQSSDKLSLSASQDVNHKANYLKAVYMAMVNPLAHLLGPGVRLSEKVLEVILQEMKYPSEN</sequence>
<organism evidence="1 2">
    <name type="scientific">Willisornis vidua</name>
    <name type="common">Xingu scale-backed antbird</name>
    <dbReference type="NCBI Taxonomy" id="1566151"/>
    <lineage>
        <taxon>Eukaryota</taxon>
        <taxon>Metazoa</taxon>
        <taxon>Chordata</taxon>
        <taxon>Craniata</taxon>
        <taxon>Vertebrata</taxon>
        <taxon>Euteleostomi</taxon>
        <taxon>Archelosauria</taxon>
        <taxon>Archosauria</taxon>
        <taxon>Dinosauria</taxon>
        <taxon>Saurischia</taxon>
        <taxon>Theropoda</taxon>
        <taxon>Coelurosauria</taxon>
        <taxon>Aves</taxon>
        <taxon>Neognathae</taxon>
        <taxon>Neoaves</taxon>
        <taxon>Telluraves</taxon>
        <taxon>Australaves</taxon>
        <taxon>Passeriformes</taxon>
        <taxon>Thamnophilidae</taxon>
        <taxon>Willisornis</taxon>
    </lineage>
</organism>
<comment type="caution">
    <text evidence="1">The sequence shown here is derived from an EMBL/GenBank/DDBJ whole genome shotgun (WGS) entry which is preliminary data.</text>
</comment>
<proteinExistence type="predicted"/>
<keyword evidence="2" id="KW-1185">Reference proteome</keyword>